<organism evidence="15 16">
    <name type="scientific">Methylobacterium brachythecii</name>
    <dbReference type="NCBI Taxonomy" id="1176177"/>
    <lineage>
        <taxon>Bacteria</taxon>
        <taxon>Pseudomonadati</taxon>
        <taxon>Pseudomonadota</taxon>
        <taxon>Alphaproteobacteria</taxon>
        <taxon>Hyphomicrobiales</taxon>
        <taxon>Methylobacteriaceae</taxon>
        <taxon>Methylobacterium</taxon>
    </lineage>
</organism>
<dbReference type="InterPro" id="IPR016169">
    <property type="entry name" value="FAD-bd_PCMH_sub2"/>
</dbReference>
<comment type="caution">
    <text evidence="15">The sequence shown here is derived from an EMBL/GenBank/DDBJ whole genome shotgun (WGS) entry which is preliminary data.</text>
</comment>
<evidence type="ECO:0000259" key="13">
    <source>
        <dbReference type="PROSITE" id="PS51846"/>
    </source>
</evidence>
<dbReference type="EMBL" id="BSPG01000005">
    <property type="protein sequence ID" value="GLS43565.1"/>
    <property type="molecule type" value="Genomic_DNA"/>
</dbReference>
<feature type="transmembrane region" description="Helical" evidence="11">
    <location>
        <begin position="23"/>
        <end position="48"/>
    </location>
</feature>
<gene>
    <name evidence="14" type="ORF">GCM10007884_15500</name>
    <name evidence="15" type="ORF">GGR33_000168</name>
</gene>
<keyword evidence="8 10" id="KW-0472">Membrane</keyword>
<feature type="transmembrane region" description="Helical" evidence="11">
    <location>
        <begin position="159"/>
        <end position="181"/>
    </location>
</feature>
<sequence>MVALSRRDASEDTIFSDGWSTGFGLLAVLALVLANGFFVAAEFSLVAVRRSRVAELVNERRLNAAALQRATDRLDAHLAATQLGITISSLALGWVGEPALSHLIEPLFAWLPEKFAGIGAHTFAVAIAFVVITALHIVLGELAPKSLALQRSERTALAIVRPLSLFLAIFRPAILFLNGLGNGVLRLMGLKPGSGEENLPSPAELSLLVTASQEAGFLHEAQEDAVARILALGDRRIREIVTPRNEVDWVDLDDDQDEIVKAIRECRHEQIVVSRGQIDHVVGVLRKQDLLDQFLDGKPLRVEAAMREPIVVHEGLAILKVLEAFRTKPVRMAIVVDEYGSLEGIVTQTDLLEAMAGEIPDPGEEAMVVEREDGSLLIDGMMPAGEAFERLGFSDRPRTGDFSTLAGFVIVELGRIPSEGDFVDSQGWRLEVVDMDGRRIDKVLAQRVQ</sequence>
<dbReference type="GO" id="GO:0005886">
    <property type="term" value="C:plasma membrane"/>
    <property type="evidence" value="ECO:0007669"/>
    <property type="project" value="UniProtKB-SubCell"/>
</dbReference>
<name>A0A7W6ADG5_9HYPH</name>
<dbReference type="PROSITE" id="PS51371">
    <property type="entry name" value="CBS"/>
    <property type="match status" value="1"/>
</dbReference>
<evidence type="ECO:0000313" key="15">
    <source>
        <dbReference type="EMBL" id="MBB3900688.1"/>
    </source>
</evidence>
<evidence type="ECO:0000256" key="4">
    <source>
        <dbReference type="ARBA" id="ARBA00022692"/>
    </source>
</evidence>
<dbReference type="Pfam" id="PF03471">
    <property type="entry name" value="CorC_HlyC"/>
    <property type="match status" value="1"/>
</dbReference>
<keyword evidence="4 10" id="KW-0812">Transmembrane</keyword>
<dbReference type="InterPro" id="IPR002550">
    <property type="entry name" value="CNNM"/>
</dbReference>
<evidence type="ECO:0000313" key="14">
    <source>
        <dbReference type="EMBL" id="GLS43565.1"/>
    </source>
</evidence>
<feature type="transmembrane region" description="Helical" evidence="11">
    <location>
        <begin position="115"/>
        <end position="139"/>
    </location>
</feature>
<dbReference type="InterPro" id="IPR005170">
    <property type="entry name" value="Transptr-assoc_dom"/>
</dbReference>
<dbReference type="CDD" id="cd04590">
    <property type="entry name" value="CBS_pair_CorC_HlyC_assoc"/>
    <property type="match status" value="1"/>
</dbReference>
<reference evidence="14" key="1">
    <citation type="journal article" date="2014" name="Int. J. Syst. Evol. Microbiol.">
        <title>Complete genome of a new Firmicutes species belonging to the dominant human colonic microbiota ('Ruminococcus bicirculans') reveals two chromosomes and a selective capacity to utilize plant glucans.</title>
        <authorList>
            <consortium name="NISC Comparative Sequencing Program"/>
            <person name="Wegmann U."/>
            <person name="Louis P."/>
            <person name="Goesmann A."/>
            <person name="Henrissat B."/>
            <person name="Duncan S.H."/>
            <person name="Flint H.J."/>
        </authorList>
    </citation>
    <scope>NUCLEOTIDE SEQUENCE</scope>
    <source>
        <strain evidence="14">NBRC 107710</strain>
    </source>
</reference>
<dbReference type="SMART" id="SM00116">
    <property type="entry name" value="CBS"/>
    <property type="match status" value="2"/>
</dbReference>
<feature type="domain" description="CBS" evidence="12">
    <location>
        <begin position="305"/>
        <end position="362"/>
    </location>
</feature>
<evidence type="ECO:0000256" key="7">
    <source>
        <dbReference type="ARBA" id="ARBA00023122"/>
    </source>
</evidence>
<dbReference type="Proteomes" id="UP000517759">
    <property type="component" value="Unassembled WGS sequence"/>
</dbReference>
<dbReference type="PANTHER" id="PTHR43099:SF5">
    <property type="entry name" value="HLYC_CORC FAMILY TRANSPORTER"/>
    <property type="match status" value="1"/>
</dbReference>
<evidence type="ECO:0000256" key="1">
    <source>
        <dbReference type="ARBA" id="ARBA00004651"/>
    </source>
</evidence>
<keyword evidence="7 9" id="KW-0129">CBS domain</keyword>
<dbReference type="Pfam" id="PF00571">
    <property type="entry name" value="CBS"/>
    <property type="match status" value="1"/>
</dbReference>
<keyword evidence="3" id="KW-1003">Cell membrane</keyword>
<dbReference type="Gene3D" id="3.10.580.10">
    <property type="entry name" value="CBS-domain"/>
    <property type="match status" value="1"/>
</dbReference>
<comment type="subcellular location">
    <subcellularLocation>
        <location evidence="1">Cell membrane</location>
        <topology evidence="1">Multi-pass membrane protein</topology>
    </subcellularLocation>
</comment>
<proteinExistence type="inferred from homology"/>
<feature type="domain" description="CNNM transmembrane" evidence="13">
    <location>
        <begin position="17"/>
        <end position="222"/>
    </location>
</feature>
<reference evidence="17" key="2">
    <citation type="journal article" date="2019" name="Int. J. Syst. Evol. Microbiol.">
        <title>The Global Catalogue of Microorganisms (GCM) 10K type strain sequencing project: providing services to taxonomists for standard genome sequencing and annotation.</title>
        <authorList>
            <consortium name="The Broad Institute Genomics Platform"/>
            <consortium name="The Broad Institute Genome Sequencing Center for Infectious Disease"/>
            <person name="Wu L."/>
            <person name="Ma J."/>
        </authorList>
    </citation>
    <scope>NUCLEOTIDE SEQUENCE [LARGE SCALE GENOMIC DNA]</scope>
    <source>
        <strain evidence="17">NBRC 107710</strain>
    </source>
</reference>
<dbReference type="SUPFAM" id="SSF56176">
    <property type="entry name" value="FAD-binding/transporter-associated domain-like"/>
    <property type="match status" value="1"/>
</dbReference>
<dbReference type="Proteomes" id="UP001156881">
    <property type="component" value="Unassembled WGS sequence"/>
</dbReference>
<evidence type="ECO:0000313" key="16">
    <source>
        <dbReference type="Proteomes" id="UP000517759"/>
    </source>
</evidence>
<dbReference type="PANTHER" id="PTHR43099">
    <property type="entry name" value="UPF0053 PROTEIN YRKA"/>
    <property type="match status" value="1"/>
</dbReference>
<dbReference type="AlphaFoldDB" id="A0A7W6ADG5"/>
<dbReference type="InterPro" id="IPR046342">
    <property type="entry name" value="CBS_dom_sf"/>
</dbReference>
<evidence type="ECO:0000256" key="10">
    <source>
        <dbReference type="PROSITE-ProRule" id="PRU01193"/>
    </source>
</evidence>
<dbReference type="PROSITE" id="PS51846">
    <property type="entry name" value="CNNM"/>
    <property type="match status" value="1"/>
</dbReference>
<evidence type="ECO:0000256" key="6">
    <source>
        <dbReference type="ARBA" id="ARBA00022989"/>
    </source>
</evidence>
<evidence type="ECO:0000256" key="8">
    <source>
        <dbReference type="ARBA" id="ARBA00023136"/>
    </source>
</evidence>
<dbReference type="InterPro" id="IPR000644">
    <property type="entry name" value="CBS_dom"/>
</dbReference>
<reference evidence="15 16" key="3">
    <citation type="submission" date="2020-08" db="EMBL/GenBank/DDBJ databases">
        <title>Genomic Encyclopedia of Type Strains, Phase IV (KMG-IV): sequencing the most valuable type-strain genomes for metagenomic binning, comparative biology and taxonomic classification.</title>
        <authorList>
            <person name="Goeker M."/>
        </authorList>
    </citation>
    <scope>NUCLEOTIDE SEQUENCE [LARGE SCALE GENOMIC DNA]</scope>
    <source>
        <strain evidence="15 16">DSM 24105</strain>
    </source>
</reference>
<evidence type="ECO:0000256" key="9">
    <source>
        <dbReference type="PROSITE-ProRule" id="PRU00703"/>
    </source>
</evidence>
<comment type="similarity">
    <text evidence="2">Belongs to the UPF0053 family. Hemolysin C subfamily.</text>
</comment>
<reference evidence="14" key="4">
    <citation type="submission" date="2023-01" db="EMBL/GenBank/DDBJ databases">
        <title>Draft genome sequence of Methylobacterium brachythecii strain NBRC 107710.</title>
        <authorList>
            <person name="Sun Q."/>
            <person name="Mori K."/>
        </authorList>
    </citation>
    <scope>NUCLEOTIDE SEQUENCE</scope>
    <source>
        <strain evidence="14">NBRC 107710</strain>
    </source>
</reference>
<accession>A0A7W6ADG5</accession>
<evidence type="ECO:0000256" key="3">
    <source>
        <dbReference type="ARBA" id="ARBA00022475"/>
    </source>
</evidence>
<dbReference type="EMBL" id="JACIDN010000001">
    <property type="protein sequence ID" value="MBB3900688.1"/>
    <property type="molecule type" value="Genomic_DNA"/>
</dbReference>
<dbReference type="InterPro" id="IPR036318">
    <property type="entry name" value="FAD-bd_PCMH-like_sf"/>
</dbReference>
<evidence type="ECO:0000256" key="2">
    <source>
        <dbReference type="ARBA" id="ARBA00006446"/>
    </source>
</evidence>
<keyword evidence="17" id="KW-1185">Reference proteome</keyword>
<dbReference type="SMART" id="SM01091">
    <property type="entry name" value="CorC_HlyC"/>
    <property type="match status" value="1"/>
</dbReference>
<evidence type="ECO:0000259" key="12">
    <source>
        <dbReference type="PROSITE" id="PS51371"/>
    </source>
</evidence>
<evidence type="ECO:0000256" key="5">
    <source>
        <dbReference type="ARBA" id="ARBA00022737"/>
    </source>
</evidence>
<evidence type="ECO:0000313" key="17">
    <source>
        <dbReference type="Proteomes" id="UP001156881"/>
    </source>
</evidence>
<evidence type="ECO:0000256" key="11">
    <source>
        <dbReference type="SAM" id="Phobius"/>
    </source>
</evidence>
<dbReference type="Pfam" id="PF01595">
    <property type="entry name" value="CNNM"/>
    <property type="match status" value="1"/>
</dbReference>
<dbReference type="GO" id="GO:0050660">
    <property type="term" value="F:flavin adenine dinucleotide binding"/>
    <property type="evidence" value="ECO:0007669"/>
    <property type="project" value="InterPro"/>
</dbReference>
<protein>
    <submittedName>
        <fullName evidence="14 15">Hemolysin</fullName>
    </submittedName>
</protein>
<dbReference type="InterPro" id="IPR044751">
    <property type="entry name" value="Ion_transp-like_CBS"/>
</dbReference>
<dbReference type="SUPFAM" id="SSF54631">
    <property type="entry name" value="CBS-domain pair"/>
    <property type="match status" value="1"/>
</dbReference>
<dbReference type="InterPro" id="IPR051676">
    <property type="entry name" value="UPF0053_domain"/>
</dbReference>
<dbReference type="Gene3D" id="3.30.465.10">
    <property type="match status" value="1"/>
</dbReference>
<keyword evidence="5" id="KW-0677">Repeat</keyword>
<keyword evidence="6 10" id="KW-1133">Transmembrane helix</keyword>